<dbReference type="SUPFAM" id="SSF56645">
    <property type="entry name" value="Acyl-CoA dehydrogenase NM domain-like"/>
    <property type="match status" value="1"/>
</dbReference>
<protein>
    <submittedName>
        <fullName evidence="5">Acyl-CoA dehydrogenase type 2 domain</fullName>
    </submittedName>
</protein>
<dbReference type="PANTHER" id="PTHR48083:SF19">
    <property type="entry name" value="FLAVIN-DEPENDENT MONOOXYGENASE, OXYGENASE SUBUNIT HSAA"/>
    <property type="match status" value="1"/>
</dbReference>
<dbReference type="Pfam" id="PF02771">
    <property type="entry name" value="Acyl-CoA_dh_N"/>
    <property type="match status" value="1"/>
</dbReference>
<gene>
    <name evidence="5" type="ordered locus">Sare_2089</name>
</gene>
<sequence length="392" mass="42708">MSTNVPTRTDLLRSAADLAPLLQKYATWSEENRRLHDDAIRGLASAGVFRLRTPRRYGGYECDSRTLVDVATELARGDGSTAWTASVYWIPTWMAAQFPDEVQDQVFDTGDSRICGTLSPSGMATQVDGGVIINGKWGFSTGALHAEWQQIIAIQQTPDNQPLPVVALIPLSDLQILDDWYTFGLKGTGSVSTVAQDVFVPQERVLPLPAILEGQGASRTNAEAAIYRAPLLPVASASSVGTALGLAKAARHAFMERLPDRKITYTEYTSQATAPLTHRQVADAFMKVDQAEFHAYRLASTLDQKAAAQEPWTLEERVRSRADLGAVCQLAREAVDILAAASGGSSIYLDVPIQRIQRDIQAVNLHALMHPNTNAELYGRVLCGLEPNTSYL</sequence>
<evidence type="ECO:0000256" key="1">
    <source>
        <dbReference type="ARBA" id="ARBA00023002"/>
    </source>
</evidence>
<dbReference type="Gene3D" id="1.10.540.10">
    <property type="entry name" value="Acyl-CoA dehydrogenase/oxidase, N-terminal domain"/>
    <property type="match status" value="1"/>
</dbReference>
<dbReference type="OrthoDB" id="3404950at2"/>
<feature type="domain" description="Acyl-CoA dehydrogenase/oxidase N-terminal" evidence="3">
    <location>
        <begin position="24"/>
        <end position="103"/>
    </location>
</feature>
<name>A8LZU1_SALAI</name>
<dbReference type="GO" id="GO:0003995">
    <property type="term" value="F:acyl-CoA dehydrogenase activity"/>
    <property type="evidence" value="ECO:0007669"/>
    <property type="project" value="TreeGrafter"/>
</dbReference>
<keyword evidence="1" id="KW-0560">Oxidoreductase</keyword>
<dbReference type="STRING" id="391037.Sare_2089"/>
<dbReference type="PIRSF" id="PIRSF016578">
    <property type="entry name" value="HsaA"/>
    <property type="match status" value="1"/>
</dbReference>
<evidence type="ECO:0000313" key="5">
    <source>
        <dbReference type="EMBL" id="ABV97954.1"/>
    </source>
</evidence>
<dbReference type="HOGENOM" id="CLU_018204_2_0_11"/>
<dbReference type="InterPro" id="IPR009100">
    <property type="entry name" value="AcylCoA_DH/oxidase_NM_dom_sf"/>
</dbReference>
<dbReference type="Pfam" id="PF08028">
    <property type="entry name" value="Acyl-CoA_dh_2"/>
    <property type="match status" value="1"/>
</dbReference>
<dbReference type="eggNOG" id="COG1960">
    <property type="taxonomic scope" value="Bacteria"/>
</dbReference>
<dbReference type="KEGG" id="saq:Sare_2089"/>
<dbReference type="InterPro" id="IPR036250">
    <property type="entry name" value="AcylCo_DH-like_C"/>
</dbReference>
<proteinExistence type="inferred from homology"/>
<dbReference type="SUPFAM" id="SSF47203">
    <property type="entry name" value="Acyl-CoA dehydrogenase C-terminal domain-like"/>
    <property type="match status" value="1"/>
</dbReference>
<dbReference type="Gene3D" id="2.40.110.10">
    <property type="entry name" value="Butyryl-CoA Dehydrogenase, subunit A, domain 2"/>
    <property type="match status" value="1"/>
</dbReference>
<reference evidence="5" key="1">
    <citation type="submission" date="2007-10" db="EMBL/GenBank/DDBJ databases">
        <title>Complete sequence of Salinispora arenicola CNS-205.</title>
        <authorList>
            <consortium name="US DOE Joint Genome Institute"/>
            <person name="Copeland A."/>
            <person name="Lucas S."/>
            <person name="Lapidus A."/>
            <person name="Barry K."/>
            <person name="Glavina del Rio T."/>
            <person name="Dalin E."/>
            <person name="Tice H."/>
            <person name="Pitluck S."/>
            <person name="Foster B."/>
            <person name="Schmutz J."/>
            <person name="Larimer F."/>
            <person name="Land M."/>
            <person name="Hauser L."/>
            <person name="Kyrpides N."/>
            <person name="Ivanova N."/>
            <person name="Jensen P.R."/>
            <person name="Moore B.S."/>
            <person name="Penn K."/>
            <person name="Jenkins C."/>
            <person name="Udwary D."/>
            <person name="Xiang L."/>
            <person name="Gontang E."/>
            <person name="Richardson P."/>
        </authorList>
    </citation>
    <scope>NUCLEOTIDE SEQUENCE [LARGE SCALE GENOMIC DNA]</scope>
    <source>
        <strain evidence="5">CNS-205</strain>
    </source>
</reference>
<dbReference type="GO" id="GO:0050660">
    <property type="term" value="F:flavin adenine dinucleotide binding"/>
    <property type="evidence" value="ECO:0007669"/>
    <property type="project" value="InterPro"/>
</dbReference>
<dbReference type="Gene3D" id="1.20.140.10">
    <property type="entry name" value="Butyryl-CoA Dehydrogenase, subunit A, domain 3"/>
    <property type="match status" value="1"/>
</dbReference>
<dbReference type="InterPro" id="IPR013107">
    <property type="entry name" value="Acyl-CoA_DH_C"/>
</dbReference>
<dbReference type="GO" id="GO:0005737">
    <property type="term" value="C:cytoplasm"/>
    <property type="evidence" value="ECO:0007669"/>
    <property type="project" value="TreeGrafter"/>
</dbReference>
<dbReference type="PANTHER" id="PTHR48083">
    <property type="entry name" value="MEDIUM-CHAIN SPECIFIC ACYL-COA DEHYDROGENASE, MITOCHONDRIAL-RELATED"/>
    <property type="match status" value="1"/>
</dbReference>
<organism evidence="5">
    <name type="scientific">Salinispora arenicola (strain CNS-205)</name>
    <dbReference type="NCBI Taxonomy" id="391037"/>
    <lineage>
        <taxon>Bacteria</taxon>
        <taxon>Bacillati</taxon>
        <taxon>Actinomycetota</taxon>
        <taxon>Actinomycetes</taxon>
        <taxon>Micromonosporales</taxon>
        <taxon>Micromonosporaceae</taxon>
        <taxon>Salinispora</taxon>
    </lineage>
</organism>
<dbReference type="InterPro" id="IPR046373">
    <property type="entry name" value="Acyl-CoA_Oxase/DH_mid-dom_sf"/>
</dbReference>
<dbReference type="PATRIC" id="fig|391037.6.peg.2110"/>
<evidence type="ECO:0000259" key="4">
    <source>
        <dbReference type="Pfam" id="PF08028"/>
    </source>
</evidence>
<accession>A8LZU1</accession>
<evidence type="ECO:0000259" key="3">
    <source>
        <dbReference type="Pfam" id="PF02771"/>
    </source>
</evidence>
<dbReference type="InterPro" id="IPR050741">
    <property type="entry name" value="Acyl-CoA_dehydrogenase"/>
</dbReference>
<dbReference type="AlphaFoldDB" id="A8LZU1"/>
<dbReference type="GO" id="GO:0016712">
    <property type="term" value="F:oxidoreductase activity, acting on paired donors, with incorporation or reduction of molecular oxygen, reduced flavin or flavoprotein as one donor, and incorporation of one atom of oxygen"/>
    <property type="evidence" value="ECO:0007669"/>
    <property type="project" value="TreeGrafter"/>
</dbReference>
<dbReference type="InterPro" id="IPR013786">
    <property type="entry name" value="AcylCoA_DH/ox_N"/>
</dbReference>
<comment type="similarity">
    <text evidence="2">Belongs to the HpaH/HsaA monooxygenase family.</text>
</comment>
<dbReference type="EMBL" id="CP000850">
    <property type="protein sequence ID" value="ABV97954.1"/>
    <property type="molecule type" value="Genomic_DNA"/>
</dbReference>
<feature type="domain" description="Acyl-CoA dehydrogenase C-terminal" evidence="4">
    <location>
        <begin position="241"/>
        <end position="370"/>
    </location>
</feature>
<dbReference type="GO" id="GO:0033539">
    <property type="term" value="P:fatty acid beta-oxidation using acyl-CoA dehydrogenase"/>
    <property type="evidence" value="ECO:0007669"/>
    <property type="project" value="TreeGrafter"/>
</dbReference>
<dbReference type="InterPro" id="IPR037069">
    <property type="entry name" value="AcylCoA_DH/ox_N_sf"/>
</dbReference>
<evidence type="ECO:0000256" key="2">
    <source>
        <dbReference type="ARBA" id="ARBA00049661"/>
    </source>
</evidence>